<evidence type="ECO:0000313" key="15">
    <source>
        <dbReference type="Proteomes" id="UP001652625"/>
    </source>
</evidence>
<evidence type="ECO:0000256" key="4">
    <source>
        <dbReference type="ARBA" id="ARBA00022723"/>
    </source>
</evidence>
<keyword evidence="3 12" id="KW-0812">Transmembrane</keyword>
<keyword evidence="5 10" id="KW-0863">Zinc-finger</keyword>
<evidence type="ECO:0000256" key="12">
    <source>
        <dbReference type="SAM" id="Phobius"/>
    </source>
</evidence>
<evidence type="ECO:0000256" key="3">
    <source>
        <dbReference type="ARBA" id="ARBA00022692"/>
    </source>
</evidence>
<dbReference type="Gene3D" id="3.30.40.10">
    <property type="entry name" value="Zinc/RING finger domain, C3HC4 (zinc finger)"/>
    <property type="match status" value="1"/>
</dbReference>
<dbReference type="SUPFAM" id="SSF57850">
    <property type="entry name" value="RING/U-box"/>
    <property type="match status" value="1"/>
</dbReference>
<evidence type="ECO:0000256" key="5">
    <source>
        <dbReference type="ARBA" id="ARBA00022771"/>
    </source>
</evidence>
<protein>
    <submittedName>
        <fullName evidence="16">Uncharacterized protein LOC100201468 isoform X1</fullName>
    </submittedName>
</protein>
<sequence>MEPTFSVTISGDHNFYEQLRSGNDITIKTPKNCIRCKRKFSHRHSKFSSSRCGSVTSMPERHAWKPNPLHEDGVSLISEPVATNYVSRQSCSTNYTVRESTEKRINLKEPFEKIFRSSYCKKDEIITPSTSIPPFIVVNVPNNQNFQQSMHETSTIVSEGIKCRYCYNIEDENLITPCRCSGSSKFVHKSCLEKWLTLKNKNECEICKTKYNIRTSFNPIWALRFPSMDKRDAALLFITLSFYVTLILQFLGAVFIGVSEPTAIPHMMRSVTLTGLSLGLLWFLIGAIFLTIIVYTSRYWEEFRKMNRQKTLIINKIETFNKSTRSINVLADPFKSDSNNFKKLPNYVSTMNVEMFETTSSVSASNATFDSNFHSFQKNKNQNNNKLVMSEKNCLLKSNGKNEGDCITVSVDFETTKTLQSNVIKDKSNRQSITFEDKSILQSGVNNDKRIQQTKIFDEKNIRNSKVIEDRNFRNSKIIEDKNIRHSRYYDDQSKPDSLGRRSRRNSSRSYKKDDTVPTMLPIDLSLAVAV</sequence>
<keyword evidence="2" id="KW-0808">Transferase</keyword>
<evidence type="ECO:0000256" key="8">
    <source>
        <dbReference type="ARBA" id="ARBA00022989"/>
    </source>
</evidence>
<dbReference type="PROSITE" id="PS50089">
    <property type="entry name" value="ZF_RING_2"/>
    <property type="match status" value="1"/>
</dbReference>
<proteinExistence type="predicted"/>
<evidence type="ECO:0000313" key="16">
    <source>
        <dbReference type="RefSeq" id="XP_065655032.1"/>
    </source>
</evidence>
<dbReference type="PANTHER" id="PTHR46065">
    <property type="entry name" value="E3 UBIQUITIN-PROTEIN LIGASE MARCH 2/3 FAMILY MEMBER"/>
    <property type="match status" value="1"/>
</dbReference>
<comment type="subcellular location">
    <subcellularLocation>
        <location evidence="1">Membrane</location>
        <topology evidence="1">Multi-pass membrane protein</topology>
    </subcellularLocation>
</comment>
<feature type="transmembrane region" description="Helical" evidence="12">
    <location>
        <begin position="233"/>
        <end position="258"/>
    </location>
</feature>
<evidence type="ECO:0000256" key="2">
    <source>
        <dbReference type="ARBA" id="ARBA00022679"/>
    </source>
</evidence>
<evidence type="ECO:0000256" key="11">
    <source>
        <dbReference type="SAM" id="MobiDB-lite"/>
    </source>
</evidence>
<feature type="domain" description="RING-type" evidence="13">
    <location>
        <begin position="163"/>
        <end position="208"/>
    </location>
</feature>
<keyword evidence="6" id="KW-0833">Ubl conjugation pathway</keyword>
<dbReference type="Pfam" id="PF12906">
    <property type="entry name" value="RINGv"/>
    <property type="match status" value="1"/>
</dbReference>
<evidence type="ECO:0000259" key="13">
    <source>
        <dbReference type="PROSITE" id="PS50089"/>
    </source>
</evidence>
<dbReference type="RefSeq" id="XP_065655032.1">
    <property type="nucleotide sequence ID" value="XM_065798960.1"/>
</dbReference>
<gene>
    <name evidence="16" type="primary">LOC100201468</name>
</gene>
<dbReference type="PROSITE" id="PS51292">
    <property type="entry name" value="ZF_RING_CH"/>
    <property type="match status" value="1"/>
</dbReference>
<dbReference type="PANTHER" id="PTHR46065:SF3">
    <property type="entry name" value="FI20425P1"/>
    <property type="match status" value="1"/>
</dbReference>
<keyword evidence="8 12" id="KW-1133">Transmembrane helix</keyword>
<dbReference type="Proteomes" id="UP001652625">
    <property type="component" value="Chromosome 06"/>
</dbReference>
<evidence type="ECO:0000256" key="9">
    <source>
        <dbReference type="ARBA" id="ARBA00023136"/>
    </source>
</evidence>
<dbReference type="GeneID" id="100201468"/>
<keyword evidence="9 12" id="KW-0472">Membrane</keyword>
<keyword evidence="15" id="KW-1185">Reference proteome</keyword>
<dbReference type="InterPro" id="IPR011016">
    <property type="entry name" value="Znf_RING-CH"/>
</dbReference>
<organism evidence="15 16">
    <name type="scientific">Hydra vulgaris</name>
    <name type="common">Hydra</name>
    <name type="synonym">Hydra attenuata</name>
    <dbReference type="NCBI Taxonomy" id="6087"/>
    <lineage>
        <taxon>Eukaryota</taxon>
        <taxon>Metazoa</taxon>
        <taxon>Cnidaria</taxon>
        <taxon>Hydrozoa</taxon>
        <taxon>Hydroidolina</taxon>
        <taxon>Anthoathecata</taxon>
        <taxon>Aplanulata</taxon>
        <taxon>Hydridae</taxon>
        <taxon>Hydra</taxon>
    </lineage>
</organism>
<evidence type="ECO:0000256" key="1">
    <source>
        <dbReference type="ARBA" id="ARBA00004141"/>
    </source>
</evidence>
<keyword evidence="7" id="KW-0862">Zinc</keyword>
<feature type="domain" description="RING-CH-type" evidence="14">
    <location>
        <begin position="155"/>
        <end position="214"/>
    </location>
</feature>
<reference evidence="16" key="1">
    <citation type="submission" date="2025-08" db="UniProtKB">
        <authorList>
            <consortium name="RefSeq"/>
        </authorList>
    </citation>
    <scope>IDENTIFICATION</scope>
</reference>
<evidence type="ECO:0000259" key="14">
    <source>
        <dbReference type="PROSITE" id="PS51292"/>
    </source>
</evidence>
<dbReference type="InterPro" id="IPR001841">
    <property type="entry name" value="Znf_RING"/>
</dbReference>
<evidence type="ECO:0000256" key="10">
    <source>
        <dbReference type="PROSITE-ProRule" id="PRU00175"/>
    </source>
</evidence>
<name>A0ABM4C0G9_HYDVU</name>
<keyword evidence="4" id="KW-0479">Metal-binding</keyword>
<feature type="region of interest" description="Disordered" evidence="11">
    <location>
        <begin position="489"/>
        <end position="515"/>
    </location>
</feature>
<evidence type="ECO:0000256" key="6">
    <source>
        <dbReference type="ARBA" id="ARBA00022786"/>
    </source>
</evidence>
<feature type="compositionally biased region" description="Basic and acidic residues" evidence="11">
    <location>
        <begin position="489"/>
        <end position="500"/>
    </location>
</feature>
<evidence type="ECO:0000256" key="7">
    <source>
        <dbReference type="ARBA" id="ARBA00022833"/>
    </source>
</evidence>
<dbReference type="InterPro" id="IPR013083">
    <property type="entry name" value="Znf_RING/FYVE/PHD"/>
</dbReference>
<dbReference type="SMART" id="SM00744">
    <property type="entry name" value="RINGv"/>
    <property type="match status" value="1"/>
</dbReference>
<feature type="transmembrane region" description="Helical" evidence="12">
    <location>
        <begin position="278"/>
        <end position="300"/>
    </location>
</feature>
<accession>A0ABM4C0G9</accession>